<proteinExistence type="predicted"/>
<organism evidence="2 3">
    <name type="scientific">Flagellimonas nanhaiensis</name>
    <dbReference type="NCBI Taxonomy" id="2292706"/>
    <lineage>
        <taxon>Bacteria</taxon>
        <taxon>Pseudomonadati</taxon>
        <taxon>Bacteroidota</taxon>
        <taxon>Flavobacteriia</taxon>
        <taxon>Flavobacteriales</taxon>
        <taxon>Flavobacteriaceae</taxon>
        <taxon>Flagellimonas</taxon>
    </lineage>
</organism>
<dbReference type="OrthoDB" id="1038500at2"/>
<feature type="chain" id="PRO_5016820212" evidence="1">
    <location>
        <begin position="20"/>
        <end position="270"/>
    </location>
</feature>
<dbReference type="Proteomes" id="UP000261828">
    <property type="component" value="Unassembled WGS sequence"/>
</dbReference>
<dbReference type="AlphaFoldDB" id="A0A371JLM9"/>
<protein>
    <submittedName>
        <fullName evidence="2">DUF4138 domain-containing protein</fullName>
    </submittedName>
</protein>
<comment type="caution">
    <text evidence="2">The sequence shown here is derived from an EMBL/GenBank/DDBJ whole genome shotgun (WGS) entry which is preliminary data.</text>
</comment>
<evidence type="ECO:0000313" key="3">
    <source>
        <dbReference type="Proteomes" id="UP000261828"/>
    </source>
</evidence>
<dbReference type="RefSeq" id="WP_116185767.1">
    <property type="nucleotide sequence ID" value="NZ_QTJX01000006.1"/>
</dbReference>
<evidence type="ECO:0000256" key="1">
    <source>
        <dbReference type="SAM" id="SignalP"/>
    </source>
</evidence>
<reference evidence="2 3" key="1">
    <citation type="submission" date="2018-08" db="EMBL/GenBank/DDBJ databases">
        <title>Muricauda nanhaiensis sp. nov., isolated from seawater of the South China Sea.</title>
        <authorList>
            <person name="Dang Y."/>
        </authorList>
    </citation>
    <scope>NUCLEOTIDE SEQUENCE [LARGE SCALE GENOMIC DNA]</scope>
    <source>
        <strain evidence="2 3">SM1704</strain>
    </source>
</reference>
<evidence type="ECO:0000313" key="2">
    <source>
        <dbReference type="EMBL" id="RDY57922.1"/>
    </source>
</evidence>
<feature type="signal peptide" evidence="1">
    <location>
        <begin position="1"/>
        <end position="19"/>
    </location>
</feature>
<dbReference type="Pfam" id="PF13595">
    <property type="entry name" value="DUF4138"/>
    <property type="match status" value="1"/>
</dbReference>
<name>A0A371JLM9_9FLAO</name>
<dbReference type="InterPro" id="IPR022298">
    <property type="entry name" value="Conjug_transposon_TraN"/>
</dbReference>
<dbReference type="EMBL" id="QTJX01000006">
    <property type="protein sequence ID" value="RDY57922.1"/>
    <property type="molecule type" value="Genomic_DNA"/>
</dbReference>
<gene>
    <name evidence="2" type="ORF">DX873_17400</name>
</gene>
<keyword evidence="1" id="KW-0732">Signal</keyword>
<keyword evidence="3" id="KW-1185">Reference proteome</keyword>
<accession>A0A371JLM9</accession>
<sequence>MKKLISLLLVLFPMLTGNAQETLYANETHVVTLFFPSPIRQAVTGTEHFTFSYNRDSGQQFGLLQANTGSDSNLFVLTEDGRVYAYDLVYSKQLIQNYRFVQIGESIGHESQTKPVQPSEVVDSVPEVGNPLLVGHENELMVKGAEYLLGKKSRILRTCRKDGLALRLKELFYYSDKVYLELEIQNRSEIDFEMEALEIFRVNGQKGKRSSHQKLELKPIFKYQDPNIIRVGQKQAFVYVLPKFTLGDSEKLTVELHEIKGNRMLRLIWD</sequence>